<keyword evidence="3" id="KW-0378">Hydrolase</keyword>
<dbReference type="GO" id="GO:0016787">
    <property type="term" value="F:hydrolase activity"/>
    <property type="evidence" value="ECO:0007669"/>
    <property type="project" value="UniProtKB-KW"/>
</dbReference>
<evidence type="ECO:0000259" key="2">
    <source>
        <dbReference type="Pfam" id="PF01557"/>
    </source>
</evidence>
<organism evidence="3 4">
    <name type="scientific">Streptomyces coffeae</name>
    <dbReference type="NCBI Taxonomy" id="621382"/>
    <lineage>
        <taxon>Bacteria</taxon>
        <taxon>Bacillati</taxon>
        <taxon>Actinomycetota</taxon>
        <taxon>Actinomycetes</taxon>
        <taxon>Kitasatosporales</taxon>
        <taxon>Streptomycetaceae</taxon>
        <taxon>Streptomyces</taxon>
    </lineage>
</organism>
<dbReference type="PANTHER" id="PTHR30143:SF0">
    <property type="entry name" value="2-KETO-4-PENTENOATE HYDRATASE"/>
    <property type="match status" value="1"/>
</dbReference>
<gene>
    <name evidence="3" type="ORF">JK363_31155</name>
</gene>
<evidence type="ECO:0000256" key="1">
    <source>
        <dbReference type="ARBA" id="ARBA00023239"/>
    </source>
</evidence>
<reference evidence="3 4" key="1">
    <citation type="submission" date="2021-01" db="EMBL/GenBank/DDBJ databases">
        <title>WGS of actinomycetes isolated from Thailand.</title>
        <authorList>
            <person name="Thawai C."/>
        </authorList>
    </citation>
    <scope>NUCLEOTIDE SEQUENCE [LARGE SCALE GENOMIC DNA]</scope>
    <source>
        <strain evidence="3 4">CA1R205</strain>
    </source>
</reference>
<dbReference type="InterPro" id="IPR050772">
    <property type="entry name" value="Hydratase-Decarb/MhpD_sf"/>
</dbReference>
<dbReference type="EMBL" id="JAERRF010000024">
    <property type="protein sequence ID" value="MBL1101044.1"/>
    <property type="molecule type" value="Genomic_DNA"/>
</dbReference>
<dbReference type="Pfam" id="PF01557">
    <property type="entry name" value="FAA_hydrolase"/>
    <property type="match status" value="1"/>
</dbReference>
<evidence type="ECO:0000313" key="3">
    <source>
        <dbReference type="EMBL" id="MBL1101044.1"/>
    </source>
</evidence>
<accession>A0ABS1NLQ6</accession>
<evidence type="ECO:0000313" key="4">
    <source>
        <dbReference type="Proteomes" id="UP000634229"/>
    </source>
</evidence>
<dbReference type="RefSeq" id="WP_201880376.1">
    <property type="nucleotide sequence ID" value="NZ_JAERRF010000024.1"/>
</dbReference>
<protein>
    <submittedName>
        <fullName evidence="3">Fumarylacetoacetate hydrolase family protein</fullName>
    </submittedName>
</protein>
<proteinExistence type="predicted"/>
<comment type="caution">
    <text evidence="3">The sequence shown here is derived from an EMBL/GenBank/DDBJ whole genome shotgun (WGS) entry which is preliminary data.</text>
</comment>
<keyword evidence="4" id="KW-1185">Reference proteome</keyword>
<feature type="domain" description="Fumarylacetoacetase-like C-terminal" evidence="2">
    <location>
        <begin position="87"/>
        <end position="262"/>
    </location>
</feature>
<dbReference type="InterPro" id="IPR036663">
    <property type="entry name" value="Fumarylacetoacetase_C_sf"/>
</dbReference>
<dbReference type="InterPro" id="IPR011234">
    <property type="entry name" value="Fumarylacetoacetase-like_C"/>
</dbReference>
<name>A0ABS1NLQ6_9ACTN</name>
<keyword evidence="1" id="KW-0456">Lyase</keyword>
<dbReference type="PANTHER" id="PTHR30143">
    <property type="entry name" value="ACID HYDRATASE"/>
    <property type="match status" value="1"/>
</dbReference>
<dbReference type="SUPFAM" id="SSF56529">
    <property type="entry name" value="FAH"/>
    <property type="match status" value="1"/>
</dbReference>
<dbReference type="Proteomes" id="UP000634229">
    <property type="component" value="Unassembled WGS sequence"/>
</dbReference>
<dbReference type="Gene3D" id="3.90.850.10">
    <property type="entry name" value="Fumarylacetoacetase-like, C-terminal domain"/>
    <property type="match status" value="1"/>
</dbReference>
<sequence length="282" mass="29519">MLPSTDSDGIAEAAQRLWNARVSNRPCAPIRTLLGAGDIEAAYAVQEANTRRSLSDGRRLVGRKIGLTSPAVQQQLGVDQPDFGVLFGDMAVCDAEEIDLTRLIDPRIEVEVAFVLGTGLADEWTTTADVLRATAYVATAIEVVDSRVADWDIDIVDTVADNASSGLFLLGGVPRRLEGLDLRESGAVLMAGGEPVSVGAGAACLGHPVNAVTWLARRLATTDHPLSAGDVVLSGALGPMVRVSPGTVYEAHVSGLGSVRAVFAKGNPSRDRGNQAHTADDE</sequence>